<sequence>MTKHENFSLVALQGLSPIELEQYWERGTDYRQRLSSAVLQYLNLPSGWLIDVEYGREFGGVHPVSLRVSPTDVSDIVLNVCSAGEENEFWTISLPFDGGESRAWVCITEYFDPTIMNSVLARVSEYYKAGFQQASELAKALHMGGIAV</sequence>
<name>A0A0T9MV79_YERIN</name>
<dbReference type="NCBIfam" id="NF010255">
    <property type="entry name" value="PRK13701.1"/>
    <property type="match status" value="1"/>
</dbReference>
<evidence type="ECO:0000313" key="2">
    <source>
        <dbReference type="Proteomes" id="UP000038750"/>
    </source>
</evidence>
<dbReference type="OrthoDB" id="6488194at2"/>
<protein>
    <submittedName>
        <fullName evidence="1">Plasmid SOS inhibition protein B</fullName>
    </submittedName>
</protein>
<evidence type="ECO:0000313" key="1">
    <source>
        <dbReference type="EMBL" id="CNG48343.1"/>
    </source>
</evidence>
<organism evidence="1 2">
    <name type="scientific">Yersinia intermedia</name>
    <dbReference type="NCBI Taxonomy" id="631"/>
    <lineage>
        <taxon>Bacteria</taxon>
        <taxon>Pseudomonadati</taxon>
        <taxon>Pseudomonadota</taxon>
        <taxon>Gammaproteobacteria</taxon>
        <taxon>Enterobacterales</taxon>
        <taxon>Yersiniaceae</taxon>
        <taxon>Yersinia</taxon>
    </lineage>
</organism>
<dbReference type="InterPro" id="IPR009385">
    <property type="entry name" value="Plasmid_inh_PsiB"/>
</dbReference>
<dbReference type="Pfam" id="PF06290">
    <property type="entry name" value="PsiB"/>
    <property type="match status" value="1"/>
</dbReference>
<gene>
    <name evidence="1" type="primary">psiB</name>
    <name evidence="1" type="ORF">ERS008530_03875</name>
</gene>
<dbReference type="RefSeq" id="WP_050074451.1">
    <property type="nucleotide sequence ID" value="NZ_CPZJ01000019.1"/>
</dbReference>
<reference evidence="1 2" key="1">
    <citation type="submission" date="2015-03" db="EMBL/GenBank/DDBJ databases">
        <authorList>
            <person name="Murphy D."/>
        </authorList>
    </citation>
    <scope>NUCLEOTIDE SEQUENCE [LARGE SCALE GENOMIC DNA]</scope>
    <source>
        <strain evidence="1 2">BR165/97</strain>
    </source>
</reference>
<accession>A0A0T9MV79</accession>
<dbReference type="Proteomes" id="UP000038750">
    <property type="component" value="Unassembled WGS sequence"/>
</dbReference>
<dbReference type="InterPro" id="IPR038131">
    <property type="entry name" value="PsiB-like_sf"/>
</dbReference>
<proteinExistence type="predicted"/>
<dbReference type="Gene3D" id="3.40.50.11880">
    <property type="entry name" value="Plasmid SOS inhibition protein"/>
    <property type="match status" value="1"/>
</dbReference>
<dbReference type="AlphaFoldDB" id="A0A0T9MV79"/>
<dbReference type="EMBL" id="CPZJ01000019">
    <property type="protein sequence ID" value="CNG48343.1"/>
    <property type="molecule type" value="Genomic_DNA"/>
</dbReference>